<dbReference type="SUPFAM" id="SSF82199">
    <property type="entry name" value="SET domain"/>
    <property type="match status" value="1"/>
</dbReference>
<keyword evidence="5" id="KW-0863">Zinc-finger</keyword>
<keyword evidence="1" id="KW-0489">Methyltransferase</keyword>
<keyword evidence="2" id="KW-0808">Transferase</keyword>
<evidence type="ECO:0000256" key="5">
    <source>
        <dbReference type="ARBA" id="ARBA00022771"/>
    </source>
</evidence>
<evidence type="ECO:0000313" key="8">
    <source>
        <dbReference type="EnsemblMetazoa" id="GBRI029322-PA"/>
    </source>
</evidence>
<evidence type="ECO:0000256" key="2">
    <source>
        <dbReference type="ARBA" id="ARBA00022679"/>
    </source>
</evidence>
<keyword evidence="4" id="KW-0479">Metal-binding</keyword>
<proteinExistence type="predicted"/>
<dbReference type="PANTHER" id="PTHR46165:SF5">
    <property type="entry name" value="RE32936P"/>
    <property type="match status" value="1"/>
</dbReference>
<dbReference type="InterPro" id="IPR002893">
    <property type="entry name" value="Znf_MYND"/>
</dbReference>
<evidence type="ECO:0000256" key="6">
    <source>
        <dbReference type="ARBA" id="ARBA00022833"/>
    </source>
</evidence>
<dbReference type="Gene3D" id="1.10.220.160">
    <property type="match status" value="1"/>
</dbReference>
<evidence type="ECO:0000256" key="4">
    <source>
        <dbReference type="ARBA" id="ARBA00022723"/>
    </source>
</evidence>
<keyword evidence="9" id="KW-1185">Reference proteome</keyword>
<dbReference type="AlphaFoldDB" id="A0A1A9WRC4"/>
<dbReference type="Proteomes" id="UP000091820">
    <property type="component" value="Unassembled WGS sequence"/>
</dbReference>
<accession>A0A1A9WRC4</accession>
<dbReference type="Gene3D" id="6.10.140.2220">
    <property type="match status" value="1"/>
</dbReference>
<organism evidence="8 9">
    <name type="scientific">Glossina brevipalpis</name>
    <dbReference type="NCBI Taxonomy" id="37001"/>
    <lineage>
        <taxon>Eukaryota</taxon>
        <taxon>Metazoa</taxon>
        <taxon>Ecdysozoa</taxon>
        <taxon>Arthropoda</taxon>
        <taxon>Hexapoda</taxon>
        <taxon>Insecta</taxon>
        <taxon>Pterygota</taxon>
        <taxon>Neoptera</taxon>
        <taxon>Endopterygota</taxon>
        <taxon>Diptera</taxon>
        <taxon>Brachycera</taxon>
        <taxon>Muscomorpha</taxon>
        <taxon>Hippoboscoidea</taxon>
        <taxon>Glossinidae</taxon>
        <taxon>Glossina</taxon>
    </lineage>
</organism>
<feature type="domain" description="MYND-type" evidence="7">
    <location>
        <begin position="332"/>
        <end position="371"/>
    </location>
</feature>
<dbReference type="CDD" id="cd10536">
    <property type="entry name" value="SET_SMYD4"/>
    <property type="match status" value="1"/>
</dbReference>
<dbReference type="EnsemblMetazoa" id="GBRI029322-RA">
    <property type="protein sequence ID" value="GBRI029322-PA"/>
    <property type="gene ID" value="GBRI029322"/>
</dbReference>
<dbReference type="Gene3D" id="2.170.270.10">
    <property type="entry name" value="SET domain"/>
    <property type="match status" value="1"/>
</dbReference>
<dbReference type="InterPro" id="IPR052097">
    <property type="entry name" value="SET-MYND_domain_protein"/>
</dbReference>
<keyword evidence="3" id="KW-0949">S-adenosyl-L-methionine</keyword>
<dbReference type="InterPro" id="IPR044421">
    <property type="entry name" value="SMYD4_SET"/>
</dbReference>
<protein>
    <recommendedName>
        <fullName evidence="7">MYND-type domain-containing protein</fullName>
    </recommendedName>
</protein>
<dbReference type="InterPro" id="IPR046341">
    <property type="entry name" value="SET_dom_sf"/>
</dbReference>
<reference evidence="9" key="1">
    <citation type="submission" date="2014-03" db="EMBL/GenBank/DDBJ databases">
        <authorList>
            <person name="Aksoy S."/>
            <person name="Warren W."/>
            <person name="Wilson R.K."/>
        </authorList>
    </citation>
    <scope>NUCLEOTIDE SEQUENCE [LARGE SCALE GENOMIC DNA]</scope>
    <source>
        <strain evidence="9">IAEA</strain>
    </source>
</reference>
<dbReference type="GO" id="GO:0032259">
    <property type="term" value="P:methylation"/>
    <property type="evidence" value="ECO:0007669"/>
    <property type="project" value="UniProtKB-KW"/>
</dbReference>
<dbReference type="PROSITE" id="PS01360">
    <property type="entry name" value="ZF_MYND_1"/>
    <property type="match status" value="1"/>
</dbReference>
<dbReference type="GO" id="GO:0042051">
    <property type="term" value="P:compound eye photoreceptor development"/>
    <property type="evidence" value="ECO:0007669"/>
    <property type="project" value="TreeGrafter"/>
</dbReference>
<evidence type="ECO:0000259" key="7">
    <source>
        <dbReference type="PROSITE" id="PS01360"/>
    </source>
</evidence>
<dbReference type="STRING" id="37001.A0A1A9WRC4"/>
<name>A0A1A9WRC4_9MUSC</name>
<dbReference type="GO" id="GO:0005634">
    <property type="term" value="C:nucleus"/>
    <property type="evidence" value="ECO:0007669"/>
    <property type="project" value="TreeGrafter"/>
</dbReference>
<dbReference type="GO" id="GO:0008270">
    <property type="term" value="F:zinc ion binding"/>
    <property type="evidence" value="ECO:0007669"/>
    <property type="project" value="UniProtKB-KW"/>
</dbReference>
<dbReference type="GO" id="GO:0042826">
    <property type="term" value="F:histone deacetylase binding"/>
    <property type="evidence" value="ECO:0007669"/>
    <property type="project" value="TreeGrafter"/>
</dbReference>
<dbReference type="GO" id="GO:0005737">
    <property type="term" value="C:cytoplasm"/>
    <property type="evidence" value="ECO:0007669"/>
    <property type="project" value="TreeGrafter"/>
</dbReference>
<dbReference type="PANTHER" id="PTHR46165">
    <property type="entry name" value="SET AND MYND DOMAIN-CONTAINING PROTEIN 4"/>
    <property type="match status" value="1"/>
</dbReference>
<keyword evidence="6" id="KW-0862">Zinc</keyword>
<evidence type="ECO:0000313" key="9">
    <source>
        <dbReference type="Proteomes" id="UP000091820"/>
    </source>
</evidence>
<evidence type="ECO:0000256" key="3">
    <source>
        <dbReference type="ARBA" id="ARBA00022691"/>
    </source>
</evidence>
<reference evidence="8" key="2">
    <citation type="submission" date="2020-05" db="UniProtKB">
        <authorList>
            <consortium name="EnsemblMetazoa"/>
        </authorList>
    </citation>
    <scope>IDENTIFICATION</scope>
    <source>
        <strain evidence="8">IAEA</strain>
    </source>
</reference>
<evidence type="ECO:0000256" key="1">
    <source>
        <dbReference type="ARBA" id="ARBA00022603"/>
    </source>
</evidence>
<dbReference type="VEuPathDB" id="VectorBase:GBRI029322"/>
<dbReference type="GO" id="GO:0008168">
    <property type="term" value="F:methyltransferase activity"/>
    <property type="evidence" value="ECO:0007669"/>
    <property type="project" value="UniProtKB-KW"/>
</dbReference>
<sequence length="690" mass="77034">MCTKNALLSHKKSVIITQIMDTTYQQICSARTVQSDKKGFFNEFYLEAKQTCGEKWLQNHFGQLKSNEARILSIFNDPEICDTVLGILENVQPVYKQKDALFSSQRRAQADQYYLLSSSGNKQEHLAQALAFANLAIIRAPAKGVDKQIDSGLSLAMAFRTRAIILLAMGAEGANGAEGAGGMAGTGSLGENALSDLKLAASFGLETQNNVEYYIQLAKAYARRFMDEMARAEISLKIAERFVGGNKAAIEACRQEWSLKKNLKPKLTYESPVLTNGENVDLKGASNLVKLVETKEKGHFIVAQSEVRTGDVILNEKPVAACLLPSFYGGFCCHCLERLVTPVPCLNCSGLAFCSAQCMGEACDTYHRFECQFMDLFIGSGMSILCYIALRIFTQAPSVESALNTAALLYENLCTHEDSRQADDYLQRSLMAGFLMRCLQKAQYFGQRKTEGVNPTAIELKVCTGLLGLLQVLQYNAHEIYQTVNKDDHIFEGSKIIYIGAGLYGTGAYFNHECWPTVARYFVGKNLILTATKPHHPNEVIAENYGPIFTKINLKERQRSLRGRYLFSCNCMACQENWPTLQKLDKQVRLWCPSVNCNNVLQFPKDLAKDVRCARCRKNVSLKESVARLIKVEELYREAAQAMQEQKVHQAIELFKEGINDFFEIAVLPHKDTLIAQLSLMKCLAALNYS</sequence>